<dbReference type="Pfam" id="PF25482">
    <property type="entry name" value="DUF7905"/>
    <property type="match status" value="1"/>
</dbReference>
<feature type="compositionally biased region" description="Polar residues" evidence="1">
    <location>
        <begin position="230"/>
        <end position="241"/>
    </location>
</feature>
<evidence type="ECO:0000313" key="4">
    <source>
        <dbReference type="Proteomes" id="UP000016924"/>
    </source>
</evidence>
<protein>
    <recommendedName>
        <fullName evidence="2">DUF7905 domain-containing protein</fullName>
    </recommendedName>
</protein>
<feature type="domain" description="DUF7905" evidence="2">
    <location>
        <begin position="717"/>
        <end position="1031"/>
    </location>
</feature>
<organism evidence="3 4">
    <name type="scientific">Coniosporium apollinis (strain CBS 100218)</name>
    <name type="common">Rock-inhabiting black yeast</name>
    <dbReference type="NCBI Taxonomy" id="1168221"/>
    <lineage>
        <taxon>Eukaryota</taxon>
        <taxon>Fungi</taxon>
        <taxon>Dikarya</taxon>
        <taxon>Ascomycota</taxon>
        <taxon>Pezizomycotina</taxon>
        <taxon>Dothideomycetes</taxon>
        <taxon>Dothideomycetes incertae sedis</taxon>
        <taxon>Coniosporium</taxon>
    </lineage>
</organism>
<feature type="compositionally biased region" description="Polar residues" evidence="1">
    <location>
        <begin position="113"/>
        <end position="124"/>
    </location>
</feature>
<dbReference type="STRING" id="1168221.R7YHH6"/>
<feature type="compositionally biased region" description="Low complexity" evidence="1">
    <location>
        <begin position="196"/>
        <end position="210"/>
    </location>
</feature>
<dbReference type="RefSeq" id="XP_007776679.1">
    <property type="nucleotide sequence ID" value="XM_007778489.1"/>
</dbReference>
<feature type="region of interest" description="Disordered" evidence="1">
    <location>
        <begin position="102"/>
        <end position="127"/>
    </location>
</feature>
<name>R7YHH6_CONA1</name>
<dbReference type="HOGENOM" id="CLU_288854_0_0_1"/>
<dbReference type="EMBL" id="JH767555">
    <property type="protein sequence ID" value="EON61362.1"/>
    <property type="molecule type" value="Genomic_DNA"/>
</dbReference>
<evidence type="ECO:0000313" key="3">
    <source>
        <dbReference type="EMBL" id="EON61362.1"/>
    </source>
</evidence>
<dbReference type="InterPro" id="IPR057227">
    <property type="entry name" value="DUF7905"/>
</dbReference>
<feature type="compositionally biased region" description="Polar residues" evidence="1">
    <location>
        <begin position="286"/>
        <end position="304"/>
    </location>
</feature>
<dbReference type="Proteomes" id="UP000016924">
    <property type="component" value="Unassembled WGS sequence"/>
</dbReference>
<feature type="compositionally biased region" description="Low complexity" evidence="1">
    <location>
        <begin position="325"/>
        <end position="339"/>
    </location>
</feature>
<accession>R7YHH6</accession>
<feature type="region of interest" description="Disordered" evidence="1">
    <location>
        <begin position="196"/>
        <end position="408"/>
    </location>
</feature>
<dbReference type="eggNOG" id="ENOG502S50B">
    <property type="taxonomic scope" value="Eukaryota"/>
</dbReference>
<dbReference type="AlphaFoldDB" id="R7YHH6"/>
<evidence type="ECO:0000256" key="1">
    <source>
        <dbReference type="SAM" id="MobiDB-lite"/>
    </source>
</evidence>
<keyword evidence="4" id="KW-1185">Reference proteome</keyword>
<proteinExistence type="predicted"/>
<dbReference type="OrthoDB" id="4739136at2759"/>
<feature type="region of interest" description="Disordered" evidence="1">
    <location>
        <begin position="139"/>
        <end position="159"/>
    </location>
</feature>
<dbReference type="GeneID" id="19897887"/>
<evidence type="ECO:0000259" key="2">
    <source>
        <dbReference type="Pfam" id="PF25482"/>
    </source>
</evidence>
<reference evidence="4" key="1">
    <citation type="submission" date="2012-06" db="EMBL/GenBank/DDBJ databases">
        <title>The genome sequence of Coniosporium apollinis CBS 100218.</title>
        <authorList>
            <consortium name="The Broad Institute Genome Sequencing Platform"/>
            <person name="Cuomo C."/>
            <person name="Gorbushina A."/>
            <person name="Noack S."/>
            <person name="Walker B."/>
            <person name="Young S.K."/>
            <person name="Zeng Q."/>
            <person name="Gargeya S."/>
            <person name="Fitzgerald M."/>
            <person name="Haas B."/>
            <person name="Abouelleil A."/>
            <person name="Alvarado L."/>
            <person name="Arachchi H.M."/>
            <person name="Berlin A.M."/>
            <person name="Chapman S.B."/>
            <person name="Goldberg J."/>
            <person name="Griggs A."/>
            <person name="Gujja S."/>
            <person name="Hansen M."/>
            <person name="Howarth C."/>
            <person name="Imamovic A."/>
            <person name="Larimer J."/>
            <person name="McCowan C."/>
            <person name="Montmayeur A."/>
            <person name="Murphy C."/>
            <person name="Neiman D."/>
            <person name="Pearson M."/>
            <person name="Priest M."/>
            <person name="Roberts A."/>
            <person name="Saif S."/>
            <person name="Shea T."/>
            <person name="Sisk P."/>
            <person name="Sykes S."/>
            <person name="Wortman J."/>
            <person name="Nusbaum C."/>
            <person name="Birren B."/>
        </authorList>
    </citation>
    <scope>NUCLEOTIDE SEQUENCE [LARGE SCALE GENOMIC DNA]</scope>
    <source>
        <strain evidence="4">CBS 100218</strain>
    </source>
</reference>
<feature type="compositionally biased region" description="Polar residues" evidence="1">
    <location>
        <begin position="343"/>
        <end position="357"/>
    </location>
</feature>
<sequence length="1063" mass="116839">MAHQWGLDQLDWDTFTSPKFKDDGFPPLSSSASQSVMNGSSSSLNAANLATHIDHKVGATTPPLIDLESFDDNASYVPAPVTMSHDLEDLLMFSPVTERRSSQAEAKAEGTPQYFSRPSSSQASVRLDDKVPNAEASFVKTTSPHRKFKTKKEQQGAAERSMKHYFPIKESTRPAPVDACTEIPISPLITPLGSGVHSMNSSGSVSSPPMTTAATRDPLLSPLPIPSPSANAMASTNSISPAKTVPAPILRPTPPEMTPSSLSDNGRPAAQPGLSRAYAGKRSGPQPASFSSKPRPQASKNSWASAPKTRKGSKGAWVSPAKAPSGQRAADRSASSGSRPNPVMTTTASTDRQTAPVGQSHYRAASDLRNTAREVPNPSMNRYATLAKGRRAEGSRRQRSPKPIAEPDNAGMAAYRAREKPAARYPLPRNINPFSTLKINIAELRQQSVYSNLAEIATATGTHIEKGMDGNTVYLDIRGTAEQAKIAIQEIEKWMTAAYPGRSKQEWAKTGAVTEATKLKIKKQIRLEARKEMFRQEPPEGLQSMSTAVFPWPEKKVSFRPEQVLGSNLEALDPIRIDCQCFIILEKGSKSLTLLGATEELVENALQRLKVTCEQVLARNFEPARTIFLMPLKEELPREVQLLPYGGPKVAGRFVNPEPLGRFPKLRPLGAETQHEKNCGSNSRFSVLSSLADNSSVGSALSAEDFQDHQIVIGHFEEEVAWALQELRHFRGNLQLRIKLGTPVLTKYPKPENKNDQYIYPLSEFAEIVQNPEVESFVTQELGHPRIEQHILECLVKNGSHLLCPEDPTASQLQDVKPVFSGLFIIKSPDGSGDLRLQVDFKEEAGNYGTTPMRWSKIERGKKEPTLLLDASTVDLEHGTAWHLGLTTTQGVEKTQLPKHYADFAFADWSVKLDAKLAHKFGENHQYITFGRKGVPSTVPIQSVEQKTAWRFCLKGSAYICEVAKISTVNLIPRQNGVTQLSQPEAQICEPRWSVCVWHSDWDVELQAHSKLKIGQEVPWAKAMPKFFPSNGYGEGNSEDGTGFQKLMEKLKKLEELMVGKAE</sequence>
<gene>
    <name evidence="3" type="ORF">W97_00576</name>
</gene>